<dbReference type="InterPro" id="IPR013216">
    <property type="entry name" value="Methyltransf_11"/>
</dbReference>
<feature type="domain" description="Methyltransferase type 11" evidence="1">
    <location>
        <begin position="24"/>
        <end position="124"/>
    </location>
</feature>
<reference evidence="2 3" key="1">
    <citation type="journal article" date="2016" name="Nat. Commun.">
        <title>Thousands of microbial genomes shed light on interconnected biogeochemical processes in an aquifer system.</title>
        <authorList>
            <person name="Anantharaman K."/>
            <person name="Brown C.T."/>
            <person name="Hug L.A."/>
            <person name="Sharon I."/>
            <person name="Castelle C.J."/>
            <person name="Probst A.J."/>
            <person name="Thomas B.C."/>
            <person name="Singh A."/>
            <person name="Wilkins M.J."/>
            <person name="Karaoz U."/>
            <person name="Brodie E.L."/>
            <person name="Williams K.H."/>
            <person name="Hubbard S.S."/>
            <person name="Banfield J.F."/>
        </authorList>
    </citation>
    <scope>NUCLEOTIDE SEQUENCE [LARGE SCALE GENOMIC DNA]</scope>
</reference>
<comment type="caution">
    <text evidence="2">The sequence shown here is derived from an EMBL/GenBank/DDBJ whole genome shotgun (WGS) entry which is preliminary data.</text>
</comment>
<dbReference type="STRING" id="1802730.A2591_00295"/>
<dbReference type="Proteomes" id="UP000178168">
    <property type="component" value="Unassembled WGS sequence"/>
</dbReference>
<protein>
    <recommendedName>
        <fullName evidence="1">Methyltransferase type 11 domain-containing protein</fullName>
    </recommendedName>
</protein>
<dbReference type="GO" id="GO:0008757">
    <property type="term" value="F:S-adenosylmethionine-dependent methyltransferase activity"/>
    <property type="evidence" value="ECO:0007669"/>
    <property type="project" value="InterPro"/>
</dbReference>
<evidence type="ECO:0000313" key="3">
    <source>
        <dbReference type="Proteomes" id="UP000178168"/>
    </source>
</evidence>
<dbReference type="Pfam" id="PF08241">
    <property type="entry name" value="Methyltransf_11"/>
    <property type="match status" value="1"/>
</dbReference>
<proteinExistence type="predicted"/>
<name>A0A1G2SLQ7_9BACT</name>
<dbReference type="EMBL" id="MHUZ01000021">
    <property type="protein sequence ID" value="OHA85589.1"/>
    <property type="molecule type" value="Genomic_DNA"/>
</dbReference>
<dbReference type="SUPFAM" id="SSF53335">
    <property type="entry name" value="S-adenosyl-L-methionine-dependent methyltransferases"/>
    <property type="match status" value="1"/>
</dbReference>
<dbReference type="CDD" id="cd02440">
    <property type="entry name" value="AdoMet_MTases"/>
    <property type="match status" value="1"/>
</dbReference>
<gene>
    <name evidence="2" type="ORF">A2591_00295</name>
</gene>
<dbReference type="Gene3D" id="3.40.50.150">
    <property type="entry name" value="Vaccinia Virus protein VP39"/>
    <property type="match status" value="1"/>
</dbReference>
<organism evidence="2 3">
    <name type="scientific">Candidatus Yonathbacteria bacterium RIFOXYD1_FULL_52_36</name>
    <dbReference type="NCBI Taxonomy" id="1802730"/>
    <lineage>
        <taxon>Bacteria</taxon>
        <taxon>Candidatus Yonathiibacteriota</taxon>
    </lineage>
</organism>
<sequence>MSEFSDPKKVVKEASVTEGMQVADFGAGSGMYTLALAEAAGDTGKVYAVEVQKDLVATLSLKARESRKGNVEVVWGDIEREGGTKLRNASVDLVLVANVLFQAPDRAGIAREAWRVLKNGGKAIVIDWSGSFGGAGPTVRQLVRADEARRIFEGERFRYEKPLFDAGAHHYGIVMKKNTG</sequence>
<dbReference type="AlphaFoldDB" id="A0A1G2SLQ7"/>
<evidence type="ECO:0000313" key="2">
    <source>
        <dbReference type="EMBL" id="OHA85589.1"/>
    </source>
</evidence>
<dbReference type="InterPro" id="IPR029063">
    <property type="entry name" value="SAM-dependent_MTases_sf"/>
</dbReference>
<evidence type="ECO:0000259" key="1">
    <source>
        <dbReference type="Pfam" id="PF08241"/>
    </source>
</evidence>
<accession>A0A1G2SLQ7</accession>